<dbReference type="PANTHER" id="PTHR46663">
    <property type="entry name" value="DIGUANYLATE CYCLASE DGCT-RELATED"/>
    <property type="match status" value="1"/>
</dbReference>
<dbReference type="InterPro" id="IPR052163">
    <property type="entry name" value="DGC-Regulatory_Protein"/>
</dbReference>
<reference evidence="3 4" key="1">
    <citation type="submission" date="2015-11" db="EMBL/GenBank/DDBJ databases">
        <title>Genomic analysis of 38 Legionella species identifies large and diverse effector repertoires.</title>
        <authorList>
            <person name="Burstein D."/>
            <person name="Amaro F."/>
            <person name="Zusman T."/>
            <person name="Lifshitz Z."/>
            <person name="Cohen O."/>
            <person name="Gilbert J.A."/>
            <person name="Pupko T."/>
            <person name="Shuman H.A."/>
            <person name="Segal G."/>
        </authorList>
    </citation>
    <scope>NUCLEOTIDE SEQUENCE [LARGE SCALE GENOMIC DNA]</scope>
    <source>
        <strain evidence="3 4">ATCC 49508</strain>
    </source>
</reference>
<feature type="transmembrane region" description="Helical" evidence="1">
    <location>
        <begin position="84"/>
        <end position="104"/>
    </location>
</feature>
<feature type="transmembrane region" description="Helical" evidence="1">
    <location>
        <begin position="27"/>
        <end position="45"/>
    </location>
</feature>
<dbReference type="PATRIC" id="fig|45076.6.peg.1190"/>
<dbReference type="SUPFAM" id="SSF55073">
    <property type="entry name" value="Nucleotide cyclase"/>
    <property type="match status" value="1"/>
</dbReference>
<evidence type="ECO:0000256" key="1">
    <source>
        <dbReference type="SAM" id="Phobius"/>
    </source>
</evidence>
<comment type="caution">
    <text evidence="3">The sequence shown here is derived from an EMBL/GenBank/DDBJ whole genome shotgun (WGS) entry which is preliminary data.</text>
</comment>
<proteinExistence type="predicted"/>
<protein>
    <submittedName>
        <fullName evidence="3">GGDEF/EAL domain-containing sensory box protein</fullName>
    </submittedName>
</protein>
<keyword evidence="1" id="KW-1133">Transmembrane helix</keyword>
<feature type="domain" description="GGDEF" evidence="2">
    <location>
        <begin position="238"/>
        <end position="370"/>
    </location>
</feature>
<dbReference type="AlphaFoldDB" id="A0A0W1AFS0"/>
<dbReference type="Gene3D" id="3.30.70.270">
    <property type="match status" value="1"/>
</dbReference>
<dbReference type="PROSITE" id="PS50887">
    <property type="entry name" value="GGDEF"/>
    <property type="match status" value="1"/>
</dbReference>
<dbReference type="EMBL" id="LNZC01000011">
    <property type="protein sequence ID" value="KTD80186.1"/>
    <property type="molecule type" value="Genomic_DNA"/>
</dbReference>
<dbReference type="CDD" id="cd01949">
    <property type="entry name" value="GGDEF"/>
    <property type="match status" value="1"/>
</dbReference>
<evidence type="ECO:0000313" key="4">
    <source>
        <dbReference type="Proteomes" id="UP000054662"/>
    </source>
</evidence>
<dbReference type="PANTHER" id="PTHR46663:SF2">
    <property type="entry name" value="GGDEF DOMAIN-CONTAINING PROTEIN"/>
    <property type="match status" value="1"/>
</dbReference>
<gene>
    <name evidence="3" type="ORF">Lwor_1094</name>
</gene>
<dbReference type="Pfam" id="PF00990">
    <property type="entry name" value="GGDEF"/>
    <property type="match status" value="1"/>
</dbReference>
<accession>A0A0W1AFS0</accession>
<feature type="transmembrane region" description="Helical" evidence="1">
    <location>
        <begin position="164"/>
        <end position="180"/>
    </location>
</feature>
<keyword evidence="1" id="KW-0812">Transmembrane</keyword>
<feature type="transmembrane region" description="Helical" evidence="1">
    <location>
        <begin position="116"/>
        <end position="143"/>
    </location>
</feature>
<name>A0A0W1AFS0_9GAMM</name>
<dbReference type="InterPro" id="IPR043128">
    <property type="entry name" value="Rev_trsase/Diguanyl_cyclase"/>
</dbReference>
<keyword evidence="4" id="KW-1185">Reference proteome</keyword>
<dbReference type="STRING" id="45076.Lwor_1094"/>
<dbReference type="Proteomes" id="UP000054662">
    <property type="component" value="Unassembled WGS sequence"/>
</dbReference>
<dbReference type="InterPro" id="IPR029787">
    <property type="entry name" value="Nucleotide_cyclase"/>
</dbReference>
<dbReference type="OrthoDB" id="9812358at2"/>
<dbReference type="NCBIfam" id="TIGR00254">
    <property type="entry name" value="GGDEF"/>
    <property type="match status" value="1"/>
</dbReference>
<evidence type="ECO:0000313" key="3">
    <source>
        <dbReference type="EMBL" id="KTD80186.1"/>
    </source>
</evidence>
<organism evidence="3 4">
    <name type="scientific">Legionella worsleiensis</name>
    <dbReference type="NCBI Taxonomy" id="45076"/>
    <lineage>
        <taxon>Bacteria</taxon>
        <taxon>Pseudomonadati</taxon>
        <taxon>Pseudomonadota</taxon>
        <taxon>Gammaproteobacteria</taxon>
        <taxon>Legionellales</taxon>
        <taxon>Legionellaceae</taxon>
        <taxon>Legionella</taxon>
    </lineage>
</organism>
<evidence type="ECO:0000259" key="2">
    <source>
        <dbReference type="PROSITE" id="PS50887"/>
    </source>
</evidence>
<dbReference type="InterPro" id="IPR000160">
    <property type="entry name" value="GGDEF_dom"/>
</dbReference>
<sequence length="370" mass="42519">MGSNKKRRNTQRAKLPLPSEQDRKYRLLTAITIELLIIGVNFTALNLYLHFWAIACLLFCACLITAGNWVLLKKKWSITLCSHIINILCLLVITIGNLFIGGVSSSNFGWFYLPPLLAATTLGLEGLILYSMLSAAIASMFLYQFTSPIYQIPPEYLPYVEMSNHVFIFLLISTVLYNLLKENKHYETVLKEQNFLLHSDKQKFHYLSNHDSLTNLPNRPYFNTHLQNILDAALATQDSVTLFFMDLDEFKKINDKYGHDTGDILLLQVGKRLKNCFREQDFIARLGGDEFTAIIRYKSNETLVDTIIKRVNQEFTQPFCIKHHHLTCSISIGTANFPDEATNAERLLNLADNNMYQNKKMRSQCNKQDQ</sequence>
<dbReference type="RefSeq" id="WP_065235841.1">
    <property type="nucleotide sequence ID" value="NZ_CBCRUR010000009.1"/>
</dbReference>
<keyword evidence="1" id="KW-0472">Membrane</keyword>
<dbReference type="SMART" id="SM00267">
    <property type="entry name" value="GGDEF"/>
    <property type="match status" value="1"/>
</dbReference>
<feature type="transmembrane region" description="Helical" evidence="1">
    <location>
        <begin position="51"/>
        <end position="72"/>
    </location>
</feature>